<gene>
    <name evidence="1" type="ORF">IW256_006749</name>
</gene>
<dbReference type="EMBL" id="JADOUA010000001">
    <property type="protein sequence ID" value="MBG6092636.1"/>
    <property type="molecule type" value="Genomic_DNA"/>
</dbReference>
<comment type="caution">
    <text evidence="1">The sequence shown here is derived from an EMBL/GenBank/DDBJ whole genome shotgun (WGS) entry which is preliminary data.</text>
</comment>
<reference evidence="1" key="1">
    <citation type="submission" date="2020-11" db="EMBL/GenBank/DDBJ databases">
        <title>Sequencing the genomes of 1000 actinobacteria strains.</title>
        <authorList>
            <person name="Klenk H.-P."/>
        </authorList>
    </citation>
    <scope>NUCLEOTIDE SEQUENCE</scope>
    <source>
        <strain evidence="1">DSM 43175</strain>
    </source>
</reference>
<keyword evidence="2" id="KW-1185">Reference proteome</keyword>
<sequence>MRYADSRAYVVPESLDGLTGPASGVVELPPHLDWSEQHVYDLDDPAQAGLMYERVIREAASPRDLATYLNAERLARLWNRLHLPARVRRQWESAFPTLARTA</sequence>
<evidence type="ECO:0000313" key="2">
    <source>
        <dbReference type="Proteomes" id="UP000614047"/>
    </source>
</evidence>
<evidence type="ECO:0000313" key="1">
    <source>
        <dbReference type="EMBL" id="MBG6092636.1"/>
    </source>
</evidence>
<dbReference type="Proteomes" id="UP000614047">
    <property type="component" value="Unassembled WGS sequence"/>
</dbReference>
<organism evidence="1 2">
    <name type="scientific">Actinomadura viridis</name>
    <dbReference type="NCBI Taxonomy" id="58110"/>
    <lineage>
        <taxon>Bacteria</taxon>
        <taxon>Bacillati</taxon>
        <taxon>Actinomycetota</taxon>
        <taxon>Actinomycetes</taxon>
        <taxon>Streptosporangiales</taxon>
        <taxon>Thermomonosporaceae</taxon>
        <taxon>Actinomadura</taxon>
    </lineage>
</organism>
<name>A0A931DRT8_9ACTN</name>
<accession>A0A931DRT8</accession>
<dbReference type="AlphaFoldDB" id="A0A931DRT8"/>
<proteinExistence type="predicted"/>
<dbReference type="RefSeq" id="WP_197014793.1">
    <property type="nucleotide sequence ID" value="NZ_BAABES010000009.1"/>
</dbReference>
<protein>
    <submittedName>
        <fullName evidence="1">Uncharacterized protein</fullName>
    </submittedName>
</protein>